<reference evidence="1 2" key="1">
    <citation type="journal article" date="2022" name="Plant J.">
        <title>Chromosome-level genome of Camellia lanceoleosa provides a valuable resource for understanding genome evolution and self-incompatibility.</title>
        <authorList>
            <person name="Gong W."/>
            <person name="Xiao S."/>
            <person name="Wang L."/>
            <person name="Liao Z."/>
            <person name="Chang Y."/>
            <person name="Mo W."/>
            <person name="Hu G."/>
            <person name="Li W."/>
            <person name="Zhao G."/>
            <person name="Zhu H."/>
            <person name="Hu X."/>
            <person name="Ji K."/>
            <person name="Xiang X."/>
            <person name="Song Q."/>
            <person name="Yuan D."/>
            <person name="Jin S."/>
            <person name="Zhang L."/>
        </authorList>
    </citation>
    <scope>NUCLEOTIDE SEQUENCE [LARGE SCALE GENOMIC DNA]</scope>
    <source>
        <strain evidence="1">SQ_2022a</strain>
    </source>
</reference>
<name>A0ACC0HZ77_9ERIC</name>
<comment type="caution">
    <text evidence="1">The sequence shown here is derived from an EMBL/GenBank/DDBJ whole genome shotgun (WGS) entry which is preliminary data.</text>
</comment>
<accession>A0ACC0HZ77</accession>
<evidence type="ECO:0000313" key="2">
    <source>
        <dbReference type="Proteomes" id="UP001060215"/>
    </source>
</evidence>
<proteinExistence type="predicted"/>
<dbReference type="Proteomes" id="UP001060215">
    <property type="component" value="Chromosome 2"/>
</dbReference>
<gene>
    <name evidence="1" type="ORF">LOK49_LG04G00581</name>
</gene>
<sequence length="112" mass="12546">MVLEDTGNTSSPRLAKSTSVQELLGLSLSCNIKQWVDVVMEIKGGQNKYSSISFRGSPLQYEEAPLRYGIEDFHTILQLCEETILILSQNTNGIFCRLGFSQFFPLAVLEKL</sequence>
<keyword evidence="2" id="KW-1185">Reference proteome</keyword>
<protein>
    <submittedName>
        <fullName evidence="1">Uncharacterized protein</fullName>
    </submittedName>
</protein>
<dbReference type="EMBL" id="CM045759">
    <property type="protein sequence ID" value="KAI8018337.1"/>
    <property type="molecule type" value="Genomic_DNA"/>
</dbReference>
<organism evidence="1 2">
    <name type="scientific">Camellia lanceoleosa</name>
    <dbReference type="NCBI Taxonomy" id="1840588"/>
    <lineage>
        <taxon>Eukaryota</taxon>
        <taxon>Viridiplantae</taxon>
        <taxon>Streptophyta</taxon>
        <taxon>Embryophyta</taxon>
        <taxon>Tracheophyta</taxon>
        <taxon>Spermatophyta</taxon>
        <taxon>Magnoliopsida</taxon>
        <taxon>eudicotyledons</taxon>
        <taxon>Gunneridae</taxon>
        <taxon>Pentapetalae</taxon>
        <taxon>asterids</taxon>
        <taxon>Ericales</taxon>
        <taxon>Theaceae</taxon>
        <taxon>Camellia</taxon>
    </lineage>
</organism>
<evidence type="ECO:0000313" key="1">
    <source>
        <dbReference type="EMBL" id="KAI8018337.1"/>
    </source>
</evidence>